<sequence>MYIYCKWQATKSLPQTKDTMACTDNTTAAIHRPGAATTISAVHPDIIQTHILTRLDGPALASIATTCSQLHALSEHEQLWESICHATWPSTTTPRVRHIISTFPGASRSFFSDSFPSFAAVDTYRHANIERTPELVTAVDLFHGRKPVLSRVVETETVSGWFRCSPFRVDVLDPKEAVATAMEYPRSEEACERLREELRLSWIVVDPEGKRAVNVSSGRAVSVERHWLSGEVRVRFATVVGGGERGSASEAVLCSVTVTCGSEMQVREACVQMEDMDGTILNGRDSLGILQRALEGKRGTFFVAGEKDRFLEFMNRKRERKERKMRDERRLDMACVALALLSFAAISTLFFFRI</sequence>
<reference evidence="3" key="1">
    <citation type="journal article" date="2014" name="Nat. Commun.">
        <title>Genome sequence of mungbean and insights into evolution within Vigna species.</title>
        <authorList>
            <person name="Kang Y.J."/>
            <person name="Kim S.K."/>
            <person name="Kim M.Y."/>
            <person name="Lestari P."/>
            <person name="Kim K.H."/>
            <person name="Ha B.K."/>
            <person name="Jun T.H."/>
            <person name="Hwang W.J."/>
            <person name="Lee T."/>
            <person name="Lee J."/>
            <person name="Shim S."/>
            <person name="Yoon M.Y."/>
            <person name="Jang Y.E."/>
            <person name="Han K.S."/>
            <person name="Taeprayoon P."/>
            <person name="Yoon N."/>
            <person name="Somta P."/>
            <person name="Tanya P."/>
            <person name="Kim K.S."/>
            <person name="Gwag J.G."/>
            <person name="Moon J.K."/>
            <person name="Lee Y.H."/>
            <person name="Park B.S."/>
            <person name="Bombarely A."/>
            <person name="Doyle J.J."/>
            <person name="Jackson S.A."/>
            <person name="Schafleitner R."/>
            <person name="Srinives P."/>
            <person name="Varshney R.K."/>
            <person name="Lee S.H."/>
        </authorList>
    </citation>
    <scope>NUCLEOTIDE SEQUENCE [LARGE SCALE GENOMIC DNA]</scope>
    <source>
        <strain evidence="3">cv. VC1973A</strain>
    </source>
</reference>
<feature type="transmembrane region" description="Helical" evidence="1">
    <location>
        <begin position="331"/>
        <end position="352"/>
    </location>
</feature>
<evidence type="ECO:0000256" key="1">
    <source>
        <dbReference type="SAM" id="Phobius"/>
    </source>
</evidence>
<dbReference type="PANTHER" id="PTHR33736:SF13">
    <property type="entry name" value="OS11G0155100 PROTEIN"/>
    <property type="match status" value="1"/>
</dbReference>
<keyword evidence="1" id="KW-0812">Transmembrane</keyword>
<proteinExistence type="predicted"/>
<organism evidence="3 4">
    <name type="scientific">Vigna radiata var. radiata</name>
    <name type="common">Mung bean</name>
    <name type="synonym">Phaseolus aureus</name>
    <dbReference type="NCBI Taxonomy" id="3916"/>
    <lineage>
        <taxon>Eukaryota</taxon>
        <taxon>Viridiplantae</taxon>
        <taxon>Streptophyta</taxon>
        <taxon>Embryophyta</taxon>
        <taxon>Tracheophyta</taxon>
        <taxon>Spermatophyta</taxon>
        <taxon>Magnoliopsida</taxon>
        <taxon>eudicotyledons</taxon>
        <taxon>Gunneridae</taxon>
        <taxon>Pentapetalae</taxon>
        <taxon>rosids</taxon>
        <taxon>fabids</taxon>
        <taxon>Fabales</taxon>
        <taxon>Fabaceae</taxon>
        <taxon>Papilionoideae</taxon>
        <taxon>50 kb inversion clade</taxon>
        <taxon>NPAAA clade</taxon>
        <taxon>indigoferoid/millettioid clade</taxon>
        <taxon>Phaseoleae</taxon>
        <taxon>Vigna</taxon>
    </lineage>
</organism>
<keyword evidence="3" id="KW-1185">Reference proteome</keyword>
<dbReference type="OrthoDB" id="671172at2759"/>
<dbReference type="Gene3D" id="1.20.1280.50">
    <property type="match status" value="1"/>
</dbReference>
<dbReference type="SUPFAM" id="SSF81383">
    <property type="entry name" value="F-box domain"/>
    <property type="match status" value="1"/>
</dbReference>
<reference evidence="4" key="2">
    <citation type="submission" date="2025-08" db="UniProtKB">
        <authorList>
            <consortium name="RefSeq"/>
        </authorList>
    </citation>
    <scope>IDENTIFICATION</scope>
    <source>
        <tissue evidence="4">Leaf</tissue>
    </source>
</reference>
<dbReference type="Proteomes" id="UP000087766">
    <property type="component" value="Chromosome 3"/>
</dbReference>
<gene>
    <name evidence="4" type="primary">LOC106757292</name>
</gene>
<dbReference type="Gramene" id="Vradi03g04860.1">
    <property type="protein sequence ID" value="Vradi03g04860.1"/>
    <property type="gene ID" value="Vradi03g04860"/>
</dbReference>
<evidence type="ECO:0000313" key="4">
    <source>
        <dbReference type="RefSeq" id="XP_014495415.2"/>
    </source>
</evidence>
<keyword evidence="1" id="KW-1133">Transmembrane helix</keyword>
<dbReference type="STRING" id="3916.A0A1S3TNN4"/>
<name>A0A1S3TNN4_VIGRR</name>
<feature type="domain" description="F-box" evidence="2">
    <location>
        <begin position="44"/>
        <end position="85"/>
    </location>
</feature>
<evidence type="ECO:0000313" key="3">
    <source>
        <dbReference type="Proteomes" id="UP000087766"/>
    </source>
</evidence>
<evidence type="ECO:0000259" key="2">
    <source>
        <dbReference type="Pfam" id="PF12937"/>
    </source>
</evidence>
<dbReference type="GeneID" id="106757292"/>
<dbReference type="InterPro" id="IPR036047">
    <property type="entry name" value="F-box-like_dom_sf"/>
</dbReference>
<keyword evidence="1" id="KW-0472">Membrane</keyword>
<dbReference type="AlphaFoldDB" id="A0A1S3TNN4"/>
<dbReference type="PANTHER" id="PTHR33736">
    <property type="entry name" value="F-BOX PROTEIN-RELATED"/>
    <property type="match status" value="1"/>
</dbReference>
<protein>
    <submittedName>
        <fullName evidence="4">Probable F-box protein At2g36090</fullName>
    </submittedName>
</protein>
<dbReference type="InterPro" id="IPR045283">
    <property type="entry name" value="AT3G44326-like"/>
</dbReference>
<dbReference type="Pfam" id="PF12937">
    <property type="entry name" value="F-box-like"/>
    <property type="match status" value="1"/>
</dbReference>
<dbReference type="KEGG" id="vra:106757292"/>
<dbReference type="InterPro" id="IPR001810">
    <property type="entry name" value="F-box_dom"/>
</dbReference>
<accession>A0A1S3TNN4</accession>
<dbReference type="RefSeq" id="XP_014495415.2">
    <property type="nucleotide sequence ID" value="XM_014639929.2"/>
</dbReference>